<evidence type="ECO:0000256" key="2">
    <source>
        <dbReference type="ARBA" id="ARBA00010566"/>
    </source>
</evidence>
<comment type="catalytic activity">
    <reaction evidence="4">
        <text>oxaloacetate + acetyl-CoA + H2O = citrate + CoA + H(+)</text>
        <dbReference type="Rhea" id="RHEA:16845"/>
        <dbReference type="ChEBI" id="CHEBI:15377"/>
        <dbReference type="ChEBI" id="CHEBI:15378"/>
        <dbReference type="ChEBI" id="CHEBI:16452"/>
        <dbReference type="ChEBI" id="CHEBI:16947"/>
        <dbReference type="ChEBI" id="CHEBI:57287"/>
        <dbReference type="ChEBI" id="CHEBI:57288"/>
        <dbReference type="EC" id="2.3.3.16"/>
    </reaction>
</comment>
<reference evidence="6 7" key="1">
    <citation type="submission" date="2016-10" db="EMBL/GenBank/DDBJ databases">
        <authorList>
            <person name="Varghese N."/>
            <person name="Submissions S."/>
        </authorList>
    </citation>
    <scope>NUCLEOTIDE SEQUENCE [LARGE SCALE GENOMIC DNA]</scope>
    <source>
        <strain evidence="6 7">ATCC 19403</strain>
    </source>
</reference>
<dbReference type="Proteomes" id="UP000198970">
    <property type="component" value="Chromosome I"/>
</dbReference>
<evidence type="ECO:0000256" key="4">
    <source>
        <dbReference type="ARBA" id="ARBA00049288"/>
    </source>
</evidence>
<keyword evidence="3 5" id="KW-0808">Transferase</keyword>
<accession>A0ABY1CFR1</accession>
<dbReference type="Pfam" id="PF00285">
    <property type="entry name" value="Citrate_synt"/>
    <property type="match status" value="1"/>
</dbReference>
<proteinExistence type="inferred from homology"/>
<keyword evidence="7" id="KW-1185">Reference proteome</keyword>
<sequence length="451" mass="51336">MNQKEFMKNVEEWSDICLNDERIDLEAYDRFEVKRGLRDKSGDGVVAGLTKVSKILSNKTVNGEKVPCEGQLFYRGYNIHDLVNGVVREGRYGFEEIAYLLLFGDLPDESQLERFTKTLGYSRTLPTNFVRDVVMKAPSQDMMSCLARSILTLSSYDDKASDISVPNVLRQSLMLISVMPMLAVYGYHTFNHYERGGSMYIHRPDEKLSTAENILRLLRPDMKYSKVEAHVLDLALILHMEHGGGNNSTFTTHVVTSSGTDTYSVVAAALASLKGPKHGGANIKVVEMMEDLRKEVHDLKDEEEVEKYLRKLLHKEAFDRKGLIYGMGHAVYSKSDPRAEIFKGFVKQLSEEKGRLDDFNLYSMIERLAPQVIADERKIYKGVSANVDFYSGFVYSMLDIPNELFTPIFAIARIVGWSAHRIEELINMDKIIRPAYISVMQEEEYKSLGDR</sequence>
<dbReference type="Gene3D" id="1.10.580.10">
    <property type="entry name" value="Citrate Synthase, domain 1"/>
    <property type="match status" value="1"/>
</dbReference>
<dbReference type="InterPro" id="IPR036969">
    <property type="entry name" value="Citrate_synthase_sf"/>
</dbReference>
<evidence type="ECO:0000313" key="7">
    <source>
        <dbReference type="Proteomes" id="UP000198970"/>
    </source>
</evidence>
<dbReference type="NCBIfam" id="NF010635">
    <property type="entry name" value="PRK14032.1"/>
    <property type="match status" value="1"/>
</dbReference>
<dbReference type="InterPro" id="IPR016143">
    <property type="entry name" value="Citrate_synth-like_sm_a-sub"/>
</dbReference>
<organism evidence="6 7">
    <name type="scientific">Lacrimispora sphenoides JCM 1415</name>
    <dbReference type="NCBI Taxonomy" id="1297793"/>
    <lineage>
        <taxon>Bacteria</taxon>
        <taxon>Bacillati</taxon>
        <taxon>Bacillota</taxon>
        <taxon>Clostridia</taxon>
        <taxon>Lachnospirales</taxon>
        <taxon>Lachnospiraceae</taxon>
        <taxon>Lacrimispora</taxon>
    </lineage>
</organism>
<protein>
    <recommendedName>
        <fullName evidence="5">Citrate synthase</fullName>
    </recommendedName>
</protein>
<dbReference type="InterPro" id="IPR016142">
    <property type="entry name" value="Citrate_synth-like_lrg_a-sub"/>
</dbReference>
<dbReference type="CDD" id="cd06113">
    <property type="entry name" value="citrate_synt_like_1_2"/>
    <property type="match status" value="1"/>
</dbReference>
<gene>
    <name evidence="6" type="ORF">SAMN02745906_3950</name>
</gene>
<comment type="similarity">
    <text evidence="2 5">Belongs to the citrate synthase family.</text>
</comment>
<dbReference type="InterPro" id="IPR024176">
    <property type="entry name" value="Citrate_synthase_bac-typ"/>
</dbReference>
<comment type="pathway">
    <text evidence="1">Carbohydrate metabolism; tricarboxylic acid cycle.</text>
</comment>
<dbReference type="PANTHER" id="PTHR11739">
    <property type="entry name" value="CITRATE SYNTHASE"/>
    <property type="match status" value="1"/>
</dbReference>
<evidence type="ECO:0000256" key="5">
    <source>
        <dbReference type="PIRNR" id="PIRNR001369"/>
    </source>
</evidence>
<dbReference type="PRINTS" id="PR00143">
    <property type="entry name" value="CITRTSNTHASE"/>
</dbReference>
<dbReference type="EMBL" id="LT630003">
    <property type="protein sequence ID" value="SEU01309.1"/>
    <property type="molecule type" value="Genomic_DNA"/>
</dbReference>
<dbReference type="PANTHER" id="PTHR11739:SF4">
    <property type="entry name" value="CITRATE SYNTHASE, PEROXISOMAL"/>
    <property type="match status" value="1"/>
</dbReference>
<dbReference type="InterPro" id="IPR002020">
    <property type="entry name" value="Citrate_synthase"/>
</dbReference>
<dbReference type="Gene3D" id="1.10.230.10">
    <property type="entry name" value="Cytochrome P450-Terp, domain 2"/>
    <property type="match status" value="1"/>
</dbReference>
<dbReference type="PIRSF" id="PIRSF001369">
    <property type="entry name" value="Citrate_synth"/>
    <property type="match status" value="1"/>
</dbReference>
<evidence type="ECO:0000313" key="6">
    <source>
        <dbReference type="EMBL" id="SEU01309.1"/>
    </source>
</evidence>
<name>A0ABY1CFR1_9FIRM</name>
<evidence type="ECO:0000256" key="3">
    <source>
        <dbReference type="ARBA" id="ARBA00022679"/>
    </source>
</evidence>
<dbReference type="SUPFAM" id="SSF48256">
    <property type="entry name" value="Citrate synthase"/>
    <property type="match status" value="1"/>
</dbReference>
<evidence type="ECO:0000256" key="1">
    <source>
        <dbReference type="ARBA" id="ARBA00005163"/>
    </source>
</evidence>